<proteinExistence type="predicted"/>
<evidence type="ECO:0000313" key="2">
    <source>
        <dbReference type="EMBL" id="CAL5220074.1"/>
    </source>
</evidence>
<keyword evidence="3" id="KW-1185">Reference proteome</keyword>
<dbReference type="Proteomes" id="UP001497392">
    <property type="component" value="Unassembled WGS sequence"/>
</dbReference>
<gene>
    <name evidence="2" type="primary">g2025</name>
    <name evidence="2" type="ORF">VP750_LOCUS1733</name>
</gene>
<feature type="compositionally biased region" description="Polar residues" evidence="1">
    <location>
        <begin position="79"/>
        <end position="89"/>
    </location>
</feature>
<accession>A0ABP1FJC7</accession>
<dbReference type="EMBL" id="CAXHTA020000003">
    <property type="protein sequence ID" value="CAL5220074.1"/>
    <property type="molecule type" value="Genomic_DNA"/>
</dbReference>
<evidence type="ECO:0000256" key="1">
    <source>
        <dbReference type="SAM" id="MobiDB-lite"/>
    </source>
</evidence>
<evidence type="ECO:0000313" key="3">
    <source>
        <dbReference type="Proteomes" id="UP001497392"/>
    </source>
</evidence>
<sequence length="142" mass="15564">MASQEDETKGRPQAVTGVLTEMSSYLLKQADKLTLGLVGAACLAALGDAYVKRARTLEGGQKVVDAMLKEKERLRSERPQSSSAESNQVEGMLERAQKVVQEAGNGQLSTLVYYPKYQQHSDELAELTKDVQHIKKEAPKVS</sequence>
<feature type="region of interest" description="Disordered" evidence="1">
    <location>
        <begin position="72"/>
        <end position="93"/>
    </location>
</feature>
<protein>
    <submittedName>
        <fullName evidence="2">G2025 protein</fullName>
    </submittedName>
</protein>
<organism evidence="2 3">
    <name type="scientific">Coccomyxa viridis</name>
    <dbReference type="NCBI Taxonomy" id="1274662"/>
    <lineage>
        <taxon>Eukaryota</taxon>
        <taxon>Viridiplantae</taxon>
        <taxon>Chlorophyta</taxon>
        <taxon>core chlorophytes</taxon>
        <taxon>Trebouxiophyceae</taxon>
        <taxon>Trebouxiophyceae incertae sedis</taxon>
        <taxon>Coccomyxaceae</taxon>
        <taxon>Coccomyxa</taxon>
    </lineage>
</organism>
<reference evidence="2 3" key="1">
    <citation type="submission" date="2024-06" db="EMBL/GenBank/DDBJ databases">
        <authorList>
            <person name="Kraege A."/>
            <person name="Thomma B."/>
        </authorList>
    </citation>
    <scope>NUCLEOTIDE SEQUENCE [LARGE SCALE GENOMIC DNA]</scope>
</reference>
<name>A0ABP1FJC7_9CHLO</name>
<comment type="caution">
    <text evidence="2">The sequence shown here is derived from an EMBL/GenBank/DDBJ whole genome shotgun (WGS) entry which is preliminary data.</text>
</comment>